<proteinExistence type="predicted"/>
<protein>
    <recommendedName>
        <fullName evidence="2">peptidylprolyl isomerase</fullName>
        <ecNumber evidence="2">5.2.1.8</ecNumber>
    </recommendedName>
</protein>
<dbReference type="GO" id="GO:0003755">
    <property type="term" value="F:peptidyl-prolyl cis-trans isomerase activity"/>
    <property type="evidence" value="ECO:0007669"/>
    <property type="project" value="UniProtKB-KW"/>
</dbReference>
<name>A0A7J9DFP1_9ROSI</name>
<feature type="domain" description="Nucleoplasmin-like" evidence="6">
    <location>
        <begin position="6"/>
        <end position="61"/>
    </location>
</feature>
<feature type="region of interest" description="Disordered" evidence="5">
    <location>
        <begin position="65"/>
        <end position="104"/>
    </location>
</feature>
<dbReference type="Pfam" id="PF17800">
    <property type="entry name" value="NPL"/>
    <property type="match status" value="1"/>
</dbReference>
<dbReference type="InterPro" id="IPR041232">
    <property type="entry name" value="NPL"/>
</dbReference>
<dbReference type="Proteomes" id="UP000593568">
    <property type="component" value="Unassembled WGS sequence"/>
</dbReference>
<keyword evidence="8" id="KW-1185">Reference proteome</keyword>
<keyword evidence="3" id="KW-0697">Rotamase</keyword>
<feature type="compositionally biased region" description="Acidic residues" evidence="5">
    <location>
        <begin position="91"/>
        <end position="104"/>
    </location>
</feature>
<dbReference type="PANTHER" id="PTHR43811:SF48">
    <property type="entry name" value="PEPTIDYL-PROLYL CIS-TRANS ISOMERASE FKBP43"/>
    <property type="match status" value="1"/>
</dbReference>
<dbReference type="Gene3D" id="2.60.120.340">
    <property type="entry name" value="Nucleoplasmin core domain"/>
    <property type="match status" value="1"/>
</dbReference>
<dbReference type="AlphaFoldDB" id="A0A7J9DFP1"/>
<evidence type="ECO:0000313" key="7">
    <source>
        <dbReference type="EMBL" id="MBA0759458.1"/>
    </source>
</evidence>
<evidence type="ECO:0000313" key="8">
    <source>
        <dbReference type="Proteomes" id="UP000593568"/>
    </source>
</evidence>
<evidence type="ECO:0000256" key="4">
    <source>
        <dbReference type="ARBA" id="ARBA00023235"/>
    </source>
</evidence>
<evidence type="ECO:0000256" key="1">
    <source>
        <dbReference type="ARBA" id="ARBA00000971"/>
    </source>
</evidence>
<evidence type="ECO:0000259" key="6">
    <source>
        <dbReference type="Pfam" id="PF17800"/>
    </source>
</evidence>
<gene>
    <name evidence="7" type="ORF">Gotri_022344</name>
</gene>
<organism evidence="7 8">
    <name type="scientific">Gossypium trilobum</name>
    <dbReference type="NCBI Taxonomy" id="34281"/>
    <lineage>
        <taxon>Eukaryota</taxon>
        <taxon>Viridiplantae</taxon>
        <taxon>Streptophyta</taxon>
        <taxon>Embryophyta</taxon>
        <taxon>Tracheophyta</taxon>
        <taxon>Spermatophyta</taxon>
        <taxon>Magnoliopsida</taxon>
        <taxon>eudicotyledons</taxon>
        <taxon>Gunneridae</taxon>
        <taxon>Pentapetalae</taxon>
        <taxon>rosids</taxon>
        <taxon>malvids</taxon>
        <taxon>Malvales</taxon>
        <taxon>Malvaceae</taxon>
        <taxon>Malvoideae</taxon>
        <taxon>Gossypium</taxon>
    </lineage>
</organism>
<keyword evidence="4" id="KW-0413">Isomerase</keyword>
<evidence type="ECO:0000256" key="3">
    <source>
        <dbReference type="ARBA" id="ARBA00023110"/>
    </source>
</evidence>
<comment type="catalytic activity">
    <reaction evidence="1">
        <text>[protein]-peptidylproline (omega=180) = [protein]-peptidylproline (omega=0)</text>
        <dbReference type="Rhea" id="RHEA:16237"/>
        <dbReference type="Rhea" id="RHEA-COMP:10747"/>
        <dbReference type="Rhea" id="RHEA-COMP:10748"/>
        <dbReference type="ChEBI" id="CHEBI:83833"/>
        <dbReference type="ChEBI" id="CHEBI:83834"/>
        <dbReference type="EC" id="5.2.1.8"/>
    </reaction>
</comment>
<evidence type="ECO:0000256" key="5">
    <source>
        <dbReference type="SAM" id="MobiDB-lite"/>
    </source>
</evidence>
<sequence>MGDGIKKSIVQCNVGNKMPVFLCCLFPDKAECCQLNLEFEESDEVVFSVIGPRTVHLTGYYLSSSSLNHHNDEESYGEDIAGTETERSENSEESEYGGSFIDDEEPQVLSSSQDFSAVSECMSHYIALLSWQFSLP</sequence>
<evidence type="ECO:0000256" key="2">
    <source>
        <dbReference type="ARBA" id="ARBA00013194"/>
    </source>
</evidence>
<accession>A0A7J9DFP1</accession>
<dbReference type="PANTHER" id="PTHR43811">
    <property type="entry name" value="FKBP-TYPE PEPTIDYL-PROLYL CIS-TRANS ISOMERASE FKPA"/>
    <property type="match status" value="1"/>
</dbReference>
<comment type="caution">
    <text evidence="7">The sequence shown here is derived from an EMBL/GenBank/DDBJ whole genome shotgun (WGS) entry which is preliminary data.</text>
</comment>
<dbReference type="EMBL" id="JABEZW010000002">
    <property type="protein sequence ID" value="MBA0759458.1"/>
    <property type="molecule type" value="Genomic_DNA"/>
</dbReference>
<dbReference type="EC" id="5.2.1.8" evidence="2"/>
<reference evidence="7 8" key="1">
    <citation type="journal article" date="2019" name="Genome Biol. Evol.">
        <title>Insights into the evolution of the New World diploid cottons (Gossypium, subgenus Houzingenia) based on genome sequencing.</title>
        <authorList>
            <person name="Grover C.E."/>
            <person name="Arick M.A. 2nd"/>
            <person name="Thrash A."/>
            <person name="Conover J.L."/>
            <person name="Sanders W.S."/>
            <person name="Peterson D.G."/>
            <person name="Frelichowski J.E."/>
            <person name="Scheffler J.A."/>
            <person name="Scheffler B.E."/>
            <person name="Wendel J.F."/>
        </authorList>
    </citation>
    <scope>NUCLEOTIDE SEQUENCE [LARGE SCALE GENOMIC DNA]</scope>
    <source>
        <strain evidence="7">8</strain>
        <tissue evidence="7">Leaf</tissue>
    </source>
</reference>